<feature type="domain" description="Signal transduction histidine kinase internal region" evidence="2">
    <location>
        <begin position="184"/>
        <end position="260"/>
    </location>
</feature>
<name>A0A1T5PBC1_9BACT</name>
<keyword evidence="3" id="KW-0808">Transferase</keyword>
<feature type="transmembrane region" description="Helical" evidence="1">
    <location>
        <begin position="134"/>
        <end position="157"/>
    </location>
</feature>
<keyword evidence="1" id="KW-0812">Transmembrane</keyword>
<dbReference type="Pfam" id="PF06580">
    <property type="entry name" value="His_kinase"/>
    <property type="match status" value="1"/>
</dbReference>
<feature type="transmembrane region" description="Helical" evidence="1">
    <location>
        <begin position="12"/>
        <end position="32"/>
    </location>
</feature>
<keyword evidence="1" id="KW-1133">Transmembrane helix</keyword>
<dbReference type="EMBL" id="FUZZ01000006">
    <property type="protein sequence ID" value="SKD09976.1"/>
    <property type="molecule type" value="Genomic_DNA"/>
</dbReference>
<dbReference type="Proteomes" id="UP000190166">
    <property type="component" value="Unassembled WGS sequence"/>
</dbReference>
<keyword evidence="3" id="KW-0418">Kinase</keyword>
<protein>
    <submittedName>
        <fullName evidence="3">Histidine kinase</fullName>
    </submittedName>
</protein>
<dbReference type="RefSeq" id="WP_079473145.1">
    <property type="nucleotide sequence ID" value="NZ_FUZZ01000006.1"/>
</dbReference>
<organism evidence="3 4">
    <name type="scientific">Chitinophaga ginsengisegetis</name>
    <dbReference type="NCBI Taxonomy" id="393003"/>
    <lineage>
        <taxon>Bacteria</taxon>
        <taxon>Pseudomonadati</taxon>
        <taxon>Bacteroidota</taxon>
        <taxon>Chitinophagia</taxon>
        <taxon>Chitinophagales</taxon>
        <taxon>Chitinophagaceae</taxon>
        <taxon>Chitinophaga</taxon>
    </lineage>
</organism>
<evidence type="ECO:0000256" key="1">
    <source>
        <dbReference type="SAM" id="Phobius"/>
    </source>
</evidence>
<dbReference type="GO" id="GO:0016020">
    <property type="term" value="C:membrane"/>
    <property type="evidence" value="ECO:0007669"/>
    <property type="project" value="InterPro"/>
</dbReference>
<evidence type="ECO:0000313" key="4">
    <source>
        <dbReference type="Proteomes" id="UP000190166"/>
    </source>
</evidence>
<feature type="transmembrane region" description="Helical" evidence="1">
    <location>
        <begin position="94"/>
        <end position="114"/>
    </location>
</feature>
<dbReference type="STRING" id="393003.SAMN05660461_5876"/>
<feature type="transmembrane region" description="Helical" evidence="1">
    <location>
        <begin position="52"/>
        <end position="73"/>
    </location>
</feature>
<keyword evidence="4" id="KW-1185">Reference proteome</keyword>
<evidence type="ECO:0000313" key="3">
    <source>
        <dbReference type="EMBL" id="SKD09976.1"/>
    </source>
</evidence>
<keyword evidence="1" id="KW-0472">Membrane</keyword>
<reference evidence="3 4" key="1">
    <citation type="submission" date="2017-02" db="EMBL/GenBank/DDBJ databases">
        <authorList>
            <person name="Peterson S.W."/>
        </authorList>
    </citation>
    <scope>NUCLEOTIDE SEQUENCE [LARGE SCALE GENOMIC DNA]</scope>
    <source>
        <strain evidence="3 4">DSM 18108</strain>
    </source>
</reference>
<dbReference type="InterPro" id="IPR010559">
    <property type="entry name" value="Sig_transdc_His_kin_internal"/>
</dbReference>
<evidence type="ECO:0000259" key="2">
    <source>
        <dbReference type="Pfam" id="PF06580"/>
    </source>
</evidence>
<proteinExistence type="predicted"/>
<accession>A0A1T5PBC1</accession>
<gene>
    <name evidence="3" type="ORF">SAMN05660461_5876</name>
</gene>
<dbReference type="AlphaFoldDB" id="A0A1T5PBC1"/>
<sequence length="366" mass="41855">MTKRETFLSNKGKRILFVFFAFILMYLVSYVIDPYASFWKSYFDRNIFTLLAEWLVSLISCLLISESGIAIHAKLNKLLPWPEHPGKRLAIETSLNMVSVLLIIMANLLCYSLVNGESVTRYVDWPIEEIRGLIQWVVTSVIISFVIIAIHTGDFLILNWKNAAMEAAEYKFSAATHKQAATEAELQALKLQIDPHFVFNNLSVLSELILENQQLGYQYAENFSKVYRYLLVNSRKDVILLSDELKFLTAYIFLIEHRVGSGVHFEINVDTNNNNLHVPPLTLQLLVENALKHNKTVKNNPLIIKVYLDNENLVVENILIPIEKQVSSSGIGIHNIISRYQLLSDRLPEIVHDADSFKVIIPLIKL</sequence>
<dbReference type="GO" id="GO:0000155">
    <property type="term" value="F:phosphorelay sensor kinase activity"/>
    <property type="evidence" value="ECO:0007669"/>
    <property type="project" value="InterPro"/>
</dbReference>
<dbReference type="PANTHER" id="PTHR34220">
    <property type="entry name" value="SENSOR HISTIDINE KINASE YPDA"/>
    <property type="match status" value="1"/>
</dbReference>
<dbReference type="PANTHER" id="PTHR34220:SF7">
    <property type="entry name" value="SENSOR HISTIDINE KINASE YPDA"/>
    <property type="match status" value="1"/>
</dbReference>
<dbReference type="InterPro" id="IPR050640">
    <property type="entry name" value="Bact_2-comp_sensor_kinase"/>
</dbReference>